<evidence type="ECO:0000256" key="5">
    <source>
        <dbReference type="ARBA" id="ARBA00022734"/>
    </source>
</evidence>
<evidence type="ECO:0000256" key="2">
    <source>
        <dbReference type="ARBA" id="ARBA00010270"/>
    </source>
</evidence>
<protein>
    <recommendedName>
        <fullName evidence="3">Lectin-like protein BA14k</fullName>
    </recommendedName>
</protein>
<feature type="signal peptide" evidence="7">
    <location>
        <begin position="1"/>
        <end position="24"/>
    </location>
</feature>
<keyword evidence="7" id="KW-0732">Signal</keyword>
<comment type="caution">
    <text evidence="8">The sequence shown here is derived from an EMBL/GenBank/DDBJ whole genome shotgun (WGS) entry which is preliminary data.</text>
</comment>
<sequence>MKRNLQRAISGALAAAMVAGSLVATTVPAAADKRRDAYIERYYDNHPRDDNYRRWQRDRRNWRDDDYRRWYRNNQRRDRNDTAAAAIFGLAAGAIAGGVVGGAMNNSAPVRGSGAPPAGGHAFGSQGYYAYCSSKYRSFDASSGTYVGYDGNRHYCQ</sequence>
<proteinExistence type="inferred from homology"/>
<comment type="similarity">
    <text evidence="2">Belongs to the BA14k family.</text>
</comment>
<dbReference type="EMBL" id="MCRJ01000104">
    <property type="protein sequence ID" value="ODN69201.1"/>
    <property type="molecule type" value="Genomic_DNA"/>
</dbReference>
<gene>
    <name evidence="8" type="ORF">A6302_03511</name>
</gene>
<organism evidence="8 9">
    <name type="scientific">Methylobrevis pamukkalensis</name>
    <dbReference type="NCBI Taxonomy" id="1439726"/>
    <lineage>
        <taxon>Bacteria</taxon>
        <taxon>Pseudomonadati</taxon>
        <taxon>Pseudomonadota</taxon>
        <taxon>Alphaproteobacteria</taxon>
        <taxon>Hyphomicrobiales</taxon>
        <taxon>Pleomorphomonadaceae</taxon>
        <taxon>Methylobrevis</taxon>
    </lineage>
</organism>
<keyword evidence="5" id="KW-0430">Lectin</keyword>
<keyword evidence="9" id="KW-1185">Reference proteome</keyword>
<keyword evidence="4" id="KW-0472">Membrane</keyword>
<dbReference type="GO" id="GO:0016020">
    <property type="term" value="C:membrane"/>
    <property type="evidence" value="ECO:0007669"/>
    <property type="project" value="UniProtKB-SubCell"/>
</dbReference>
<dbReference type="InterPro" id="IPR012413">
    <property type="entry name" value="BA14K"/>
</dbReference>
<dbReference type="Pfam" id="PF07886">
    <property type="entry name" value="BA14K"/>
    <property type="match status" value="1"/>
</dbReference>
<comment type="function">
    <text evidence="6">Has immunoglobulin-binding and hemagglutination properties, and can bind to mannose. Essential for virulence. May be involved in LPS biosynthesis or polysaccharide transport.</text>
</comment>
<evidence type="ECO:0000256" key="3">
    <source>
        <dbReference type="ARBA" id="ARBA00020552"/>
    </source>
</evidence>
<evidence type="ECO:0000256" key="7">
    <source>
        <dbReference type="SAM" id="SignalP"/>
    </source>
</evidence>
<evidence type="ECO:0000313" key="8">
    <source>
        <dbReference type="EMBL" id="ODN69201.1"/>
    </source>
</evidence>
<reference evidence="8 9" key="1">
    <citation type="submission" date="2016-07" db="EMBL/GenBank/DDBJ databases">
        <title>Draft Genome Sequence of Methylobrevis pamukkalensis PK2.</title>
        <authorList>
            <person name="Vasilenko O.V."/>
            <person name="Doronina N.V."/>
            <person name="Shmareva M.N."/>
            <person name="Tarlachkov S.V."/>
            <person name="Mustakhimov I."/>
            <person name="Trotsenko Y.A."/>
        </authorList>
    </citation>
    <scope>NUCLEOTIDE SEQUENCE [LARGE SCALE GENOMIC DNA]</scope>
    <source>
        <strain evidence="8 9">PK2</strain>
    </source>
</reference>
<dbReference type="GO" id="GO:0030246">
    <property type="term" value="F:carbohydrate binding"/>
    <property type="evidence" value="ECO:0007669"/>
    <property type="project" value="UniProtKB-KW"/>
</dbReference>
<accession>A0A1E3H0V1</accession>
<dbReference type="RefSeq" id="WP_069307838.1">
    <property type="nucleotide sequence ID" value="NZ_MCRJ01000104.1"/>
</dbReference>
<name>A0A1E3H0V1_9HYPH</name>
<comment type="subcellular location">
    <subcellularLocation>
        <location evidence="1">Membrane</location>
        <topology evidence="1">Single-pass membrane protein</topology>
    </subcellularLocation>
</comment>
<feature type="chain" id="PRO_5009128829" description="Lectin-like protein BA14k" evidence="7">
    <location>
        <begin position="25"/>
        <end position="157"/>
    </location>
</feature>
<evidence type="ECO:0000256" key="6">
    <source>
        <dbReference type="ARBA" id="ARBA00025321"/>
    </source>
</evidence>
<evidence type="ECO:0000256" key="1">
    <source>
        <dbReference type="ARBA" id="ARBA00004167"/>
    </source>
</evidence>
<evidence type="ECO:0000313" key="9">
    <source>
        <dbReference type="Proteomes" id="UP000094622"/>
    </source>
</evidence>
<dbReference type="PATRIC" id="fig|1439726.3.peg.3698"/>
<dbReference type="AlphaFoldDB" id="A0A1E3H0V1"/>
<dbReference type="Proteomes" id="UP000094622">
    <property type="component" value="Unassembled WGS sequence"/>
</dbReference>
<keyword evidence="4" id="KW-1003">Cell membrane</keyword>
<evidence type="ECO:0000256" key="4">
    <source>
        <dbReference type="ARBA" id="ARBA00022475"/>
    </source>
</evidence>